<sequence length="817" mass="91237">MSFKSTAVQDPLQRAQALAHLVQTCISNQTHHLCLRPLHAQSIIDGLGSNLFLNNLLLNAYSKCGRLRDARQLFDRMPHTNLISWSSMISMYAQNDQAREAISLFSFYRRSSFELPNEFMLASVLRACVQLRSNSFACQVHDLVIKTGFCLDVFVGTALINFYAKIGRMDEAMLIFDELPVRNSVTWTAVITGYSQIGRSWISLELFNEMRELGVHPDRFVLSSVISACSAEDFLEGGRQIQAYLYRSKTDMDISINNVLIDLYCKCNRVQVARRLFDWMSTKNLVSWTTMIAGYMQNSLDSEAINLFSEMIQLGWQADGFACTSVLSSCGSLMSLKQGKQVHGYAIKANLDCSEYVKNGLIDMYAKCNLLDYARVVFDVMTEHNVVSYNAMIEGYARDENLVEAVALFNRMRSRSLNPSLLTFVSLLGVSASTSAVDLSKQVHSLMIKVGAALDLFAGSALVDVYSKCSFVNDARTIFDEMEDRDLVVWNAMIYGYTQNGQGEEALRLFHKLQVSGFTPTEFTFVALITVASNLASLFHGLQFHSMIIKAGVDLDPHVTNALLDMYAKCGCINEAWTLFDSTRGRDVVCWNSMISKYAQHGHAEEALKTFHLMINEQIDPNYVTFVGVLSACSHAGLVEEGLHHFSCMTNKYGIVPGAEHYATVVSLLGRAGKVLEAKEFIDKMPIEPPAAIWRSLLSACQVSGNVELGKYAAEKAISMNPKDSGSYVLLSNIFASKGMWVDVEKVREGMDCFVTSKEPGYSWIEVMKEIHVFIAKGREHRQADLIYSTLDELTKVIKDVGYVPDISVLSSSEEND</sequence>
<dbReference type="Proteomes" id="UP001327560">
    <property type="component" value="Chromosome 7"/>
</dbReference>
<dbReference type="FunFam" id="1.25.40.10:FF:000958">
    <property type="entry name" value="Pentatricopeptide repeat-containing protein At4g39530"/>
    <property type="match status" value="1"/>
</dbReference>
<dbReference type="PANTHER" id="PTHR24015">
    <property type="entry name" value="OS07G0578800 PROTEIN-RELATED"/>
    <property type="match status" value="1"/>
</dbReference>
<dbReference type="InterPro" id="IPR002885">
    <property type="entry name" value="PPR_rpt"/>
</dbReference>
<feature type="repeat" description="PPR" evidence="3">
    <location>
        <begin position="284"/>
        <end position="318"/>
    </location>
</feature>
<evidence type="ECO:0000256" key="1">
    <source>
        <dbReference type="ARBA" id="ARBA00022737"/>
    </source>
</evidence>
<dbReference type="FunFam" id="1.25.40.10:FF:000073">
    <property type="entry name" value="Pentatricopeptide repeat-containing protein chloroplastic"/>
    <property type="match status" value="1"/>
</dbReference>
<dbReference type="PROSITE" id="PS51375">
    <property type="entry name" value="PPR"/>
    <property type="match status" value="6"/>
</dbReference>
<name>A0AAQ3KZV9_9LILI</name>
<keyword evidence="1" id="KW-0677">Repeat</keyword>
<keyword evidence="5" id="KW-1185">Reference proteome</keyword>
<dbReference type="EMBL" id="CP136896">
    <property type="protein sequence ID" value="WOL15491.1"/>
    <property type="molecule type" value="Genomic_DNA"/>
</dbReference>
<dbReference type="FunFam" id="1.25.40.10:FF:000353">
    <property type="entry name" value="Pentatricopeptide repeat-containing protein At4g39530"/>
    <property type="match status" value="1"/>
</dbReference>
<dbReference type="InterPro" id="IPR046848">
    <property type="entry name" value="E_motif"/>
</dbReference>
<dbReference type="AlphaFoldDB" id="A0AAQ3KZV9"/>
<feature type="repeat" description="PPR" evidence="3">
    <location>
        <begin position="385"/>
        <end position="419"/>
    </location>
</feature>
<evidence type="ECO:0000256" key="3">
    <source>
        <dbReference type="PROSITE-ProRule" id="PRU00708"/>
    </source>
</evidence>
<dbReference type="Pfam" id="PF20431">
    <property type="entry name" value="E_motif"/>
    <property type="match status" value="1"/>
</dbReference>
<dbReference type="FunFam" id="1.25.40.10:FF:000090">
    <property type="entry name" value="Pentatricopeptide repeat-containing protein, chloroplastic"/>
    <property type="match status" value="1"/>
</dbReference>
<accession>A0AAQ3KZV9</accession>
<evidence type="ECO:0000313" key="4">
    <source>
        <dbReference type="EMBL" id="WOL15491.1"/>
    </source>
</evidence>
<evidence type="ECO:0000313" key="5">
    <source>
        <dbReference type="Proteomes" id="UP001327560"/>
    </source>
</evidence>
<feature type="repeat" description="PPR" evidence="3">
    <location>
        <begin position="183"/>
        <end position="217"/>
    </location>
</feature>
<dbReference type="GO" id="GO:0003729">
    <property type="term" value="F:mRNA binding"/>
    <property type="evidence" value="ECO:0007669"/>
    <property type="project" value="UniProtKB-ARBA"/>
</dbReference>
<feature type="repeat" description="PPR" evidence="3">
    <location>
        <begin position="50"/>
        <end position="84"/>
    </location>
</feature>
<proteinExistence type="inferred from homology"/>
<dbReference type="Gene3D" id="1.25.40.10">
    <property type="entry name" value="Tetratricopeptide repeat domain"/>
    <property type="match status" value="6"/>
</dbReference>
<dbReference type="Pfam" id="PF01535">
    <property type="entry name" value="PPR"/>
    <property type="match status" value="7"/>
</dbReference>
<dbReference type="PANTHER" id="PTHR24015:SF548">
    <property type="entry name" value="OS08G0340900 PROTEIN"/>
    <property type="match status" value="1"/>
</dbReference>
<protein>
    <submittedName>
        <fullName evidence="4">Pentatricopeptide repeat-containing protein</fullName>
    </submittedName>
</protein>
<feature type="repeat" description="PPR" evidence="3">
    <location>
        <begin position="587"/>
        <end position="621"/>
    </location>
</feature>
<feature type="repeat" description="PPR" evidence="3">
    <location>
        <begin position="486"/>
        <end position="520"/>
    </location>
</feature>
<comment type="similarity">
    <text evidence="2">Belongs to the PPR family. PCMP-E subfamily.</text>
</comment>
<dbReference type="GO" id="GO:0009451">
    <property type="term" value="P:RNA modification"/>
    <property type="evidence" value="ECO:0007669"/>
    <property type="project" value="InterPro"/>
</dbReference>
<evidence type="ECO:0000256" key="2">
    <source>
        <dbReference type="ARBA" id="ARBA00061659"/>
    </source>
</evidence>
<dbReference type="FunFam" id="1.25.40.10:FF:000361">
    <property type="entry name" value="Pentatricopeptide repeat-containing protein chloroplastic"/>
    <property type="match status" value="1"/>
</dbReference>
<dbReference type="NCBIfam" id="TIGR00756">
    <property type="entry name" value="PPR"/>
    <property type="match status" value="6"/>
</dbReference>
<gene>
    <name evidence="4" type="ORF">Cni_G24271</name>
</gene>
<reference evidence="4 5" key="1">
    <citation type="submission" date="2023-10" db="EMBL/GenBank/DDBJ databases">
        <title>Chromosome-scale genome assembly provides insights into flower coloration mechanisms of Canna indica.</title>
        <authorList>
            <person name="Li C."/>
        </authorList>
    </citation>
    <scope>NUCLEOTIDE SEQUENCE [LARGE SCALE GENOMIC DNA]</scope>
    <source>
        <tissue evidence="4">Flower</tissue>
    </source>
</reference>
<dbReference type="InterPro" id="IPR011990">
    <property type="entry name" value="TPR-like_helical_dom_sf"/>
</dbReference>
<dbReference type="Pfam" id="PF13041">
    <property type="entry name" value="PPR_2"/>
    <property type="match status" value="4"/>
</dbReference>
<dbReference type="FunFam" id="1.25.40.10:FF:000381">
    <property type="entry name" value="Pentatricopeptide repeat-containing protein"/>
    <property type="match status" value="1"/>
</dbReference>
<dbReference type="InterPro" id="IPR046960">
    <property type="entry name" value="PPR_At4g14850-like_plant"/>
</dbReference>
<organism evidence="4 5">
    <name type="scientific">Canna indica</name>
    <name type="common">Indian-shot</name>
    <dbReference type="NCBI Taxonomy" id="4628"/>
    <lineage>
        <taxon>Eukaryota</taxon>
        <taxon>Viridiplantae</taxon>
        <taxon>Streptophyta</taxon>
        <taxon>Embryophyta</taxon>
        <taxon>Tracheophyta</taxon>
        <taxon>Spermatophyta</taxon>
        <taxon>Magnoliopsida</taxon>
        <taxon>Liliopsida</taxon>
        <taxon>Zingiberales</taxon>
        <taxon>Cannaceae</taxon>
        <taxon>Canna</taxon>
    </lineage>
</organism>